<organism evidence="1">
    <name type="scientific">Atrato Sobemo-like virus 5</name>
    <dbReference type="NCBI Taxonomy" id="2689351"/>
    <lineage>
        <taxon>Viruses</taxon>
        <taxon>Riboviria</taxon>
        <taxon>Orthornavirae</taxon>
        <taxon>Pisuviricota</taxon>
        <taxon>Pisoniviricetes</taxon>
        <taxon>Sobelivirales</taxon>
        <taxon>Solemoviridae</taxon>
    </lineage>
</organism>
<evidence type="ECO:0000313" key="1">
    <source>
        <dbReference type="EMBL" id="QHA33871.1"/>
    </source>
</evidence>
<reference evidence="1" key="1">
    <citation type="submission" date="2019-10" db="EMBL/GenBank/DDBJ databases">
        <authorList>
            <person name="Nitsche A."/>
            <person name="Hankeln T."/>
            <person name="Acosta O."/>
            <person name="Velez I.D."/>
            <person name="Schiemann D.J."/>
        </authorList>
    </citation>
    <scope>NUCLEOTIDE SEQUENCE</scope>
    <source>
        <strain evidence="1">Cqvz 1772-143</strain>
    </source>
</reference>
<dbReference type="EMBL" id="MN661100">
    <property type="protein sequence ID" value="QHA33871.1"/>
    <property type="molecule type" value="Genomic_RNA"/>
</dbReference>
<name>A0A6B9KH28_9VIRU</name>
<protein>
    <submittedName>
        <fullName evidence="1">Uncharacterized protein</fullName>
    </submittedName>
</protein>
<accession>A0A6B9KH28</accession>
<sequence>MEEPAPPPPAPPVNPVYKYNVLRDIYHHQVRCNIHFIWVRVDRHKDGDVSDHFEPSSIQVINDDNIGFYATGVATVDGKPFTVEDMHGIKSDDKKVTESNITAVSIPNVFARQTLGRVEFRFGFSSNFLPTVSMFEFTVTLVSNNPIFDPKWLKTISVRLNKDIKLKLVGQLLNLNPTVPVTRTNWIQIKFFQLIDILDPTVKIRFTTIFDEVAEAGPDWQLSGSYIDCTVIVSWVNSVAHFFGIEGEGCSRTPIAASDDDSSSSIETVSSDSLTSRYASCLTLVDREL</sequence>
<proteinExistence type="predicted"/>